<name>A0A0F9T142_9ZZZZ</name>
<dbReference type="AlphaFoldDB" id="A0A0F9T142"/>
<comment type="caution">
    <text evidence="1">The sequence shown here is derived from an EMBL/GenBank/DDBJ whole genome shotgun (WGS) entry which is preliminary data.</text>
</comment>
<proteinExistence type="predicted"/>
<gene>
    <name evidence="1" type="ORF">LCGC14_0384720</name>
</gene>
<sequence length="94" mass="10909">MWIQEWIDNRFGVPNTVNKQVYEDFAEELMGKAREAVEGAGLTDEEIRELWVAQYTEKWDEATAKEIVDKITFEFTKVFRHAQTKAILKALGGE</sequence>
<protein>
    <submittedName>
        <fullName evidence="1">Uncharacterized protein</fullName>
    </submittedName>
</protein>
<dbReference type="EMBL" id="LAZR01000317">
    <property type="protein sequence ID" value="KKN74970.1"/>
    <property type="molecule type" value="Genomic_DNA"/>
</dbReference>
<reference evidence="1" key="1">
    <citation type="journal article" date="2015" name="Nature">
        <title>Complex archaea that bridge the gap between prokaryotes and eukaryotes.</title>
        <authorList>
            <person name="Spang A."/>
            <person name="Saw J.H."/>
            <person name="Jorgensen S.L."/>
            <person name="Zaremba-Niedzwiedzka K."/>
            <person name="Martijn J."/>
            <person name="Lind A.E."/>
            <person name="van Eijk R."/>
            <person name="Schleper C."/>
            <person name="Guy L."/>
            <person name="Ettema T.J."/>
        </authorList>
    </citation>
    <scope>NUCLEOTIDE SEQUENCE</scope>
</reference>
<evidence type="ECO:0000313" key="1">
    <source>
        <dbReference type="EMBL" id="KKN74970.1"/>
    </source>
</evidence>
<accession>A0A0F9T142</accession>
<organism evidence="1">
    <name type="scientific">marine sediment metagenome</name>
    <dbReference type="NCBI Taxonomy" id="412755"/>
    <lineage>
        <taxon>unclassified sequences</taxon>
        <taxon>metagenomes</taxon>
        <taxon>ecological metagenomes</taxon>
    </lineage>
</organism>